<accession>A0A0A8ZEC0</accession>
<keyword evidence="1" id="KW-0732">Signal</keyword>
<reference evidence="2" key="2">
    <citation type="journal article" date="2015" name="Data Brief">
        <title>Shoot transcriptome of the giant reed, Arundo donax.</title>
        <authorList>
            <person name="Barrero R.A."/>
            <person name="Guerrero F.D."/>
            <person name="Moolhuijzen P."/>
            <person name="Goolsby J.A."/>
            <person name="Tidwell J."/>
            <person name="Bellgard S.E."/>
            <person name="Bellgard M.I."/>
        </authorList>
    </citation>
    <scope>NUCLEOTIDE SEQUENCE</scope>
    <source>
        <tissue evidence="2">Shoot tissue taken approximately 20 cm above the soil surface</tissue>
    </source>
</reference>
<proteinExistence type="predicted"/>
<name>A0A0A8ZEC0_ARUDO</name>
<organism evidence="2">
    <name type="scientific">Arundo donax</name>
    <name type="common">Giant reed</name>
    <name type="synonym">Donax arundinaceus</name>
    <dbReference type="NCBI Taxonomy" id="35708"/>
    <lineage>
        <taxon>Eukaryota</taxon>
        <taxon>Viridiplantae</taxon>
        <taxon>Streptophyta</taxon>
        <taxon>Embryophyta</taxon>
        <taxon>Tracheophyta</taxon>
        <taxon>Spermatophyta</taxon>
        <taxon>Magnoliopsida</taxon>
        <taxon>Liliopsida</taxon>
        <taxon>Poales</taxon>
        <taxon>Poaceae</taxon>
        <taxon>PACMAD clade</taxon>
        <taxon>Arundinoideae</taxon>
        <taxon>Arundineae</taxon>
        <taxon>Arundo</taxon>
    </lineage>
</organism>
<protein>
    <submittedName>
        <fullName evidence="2">Uncharacterized protein</fullName>
    </submittedName>
</protein>
<sequence length="47" mass="5383">MQWLLTSIGLASWALSEHCVCLFGPITYWAADWVHFPNGLIVWKSSF</sequence>
<reference evidence="2" key="1">
    <citation type="submission" date="2014-09" db="EMBL/GenBank/DDBJ databases">
        <authorList>
            <person name="Magalhaes I.L.F."/>
            <person name="Oliveira U."/>
            <person name="Santos F.R."/>
            <person name="Vidigal T.H.D.A."/>
            <person name="Brescovit A.D."/>
            <person name="Santos A.J."/>
        </authorList>
    </citation>
    <scope>NUCLEOTIDE SEQUENCE</scope>
    <source>
        <tissue evidence="2">Shoot tissue taken approximately 20 cm above the soil surface</tissue>
    </source>
</reference>
<feature type="chain" id="PRO_5002043591" evidence="1">
    <location>
        <begin position="17"/>
        <end position="47"/>
    </location>
</feature>
<evidence type="ECO:0000256" key="1">
    <source>
        <dbReference type="SAM" id="SignalP"/>
    </source>
</evidence>
<feature type="signal peptide" evidence="1">
    <location>
        <begin position="1"/>
        <end position="16"/>
    </location>
</feature>
<dbReference type="AlphaFoldDB" id="A0A0A8ZEC0"/>
<evidence type="ECO:0000313" key="2">
    <source>
        <dbReference type="EMBL" id="JAD33222.1"/>
    </source>
</evidence>
<dbReference type="EMBL" id="GBRH01264673">
    <property type="protein sequence ID" value="JAD33222.1"/>
    <property type="molecule type" value="Transcribed_RNA"/>
</dbReference>